<keyword evidence="3" id="KW-1185">Reference proteome</keyword>
<proteinExistence type="predicted"/>
<dbReference type="InterPro" id="IPR049012">
    <property type="entry name" value="Mutator_transp_dom"/>
</dbReference>
<dbReference type="Proteomes" id="UP000735302">
    <property type="component" value="Unassembled WGS sequence"/>
</dbReference>
<evidence type="ECO:0000313" key="2">
    <source>
        <dbReference type="EMBL" id="GFO04327.1"/>
    </source>
</evidence>
<evidence type="ECO:0000313" key="3">
    <source>
        <dbReference type="Proteomes" id="UP000735302"/>
    </source>
</evidence>
<gene>
    <name evidence="2" type="ORF">PoB_003083200</name>
</gene>
<feature type="domain" description="Mutator-like transposase" evidence="1">
    <location>
        <begin position="5"/>
        <end position="149"/>
    </location>
</feature>
<dbReference type="EMBL" id="BLXT01003738">
    <property type="protein sequence ID" value="GFO04327.1"/>
    <property type="molecule type" value="Genomic_DNA"/>
</dbReference>
<protein>
    <recommendedName>
        <fullName evidence="1">Mutator-like transposase domain-containing protein</fullName>
    </recommendedName>
</protein>
<sequence>MHGQFQRKWGAMEVEAALVLWKRSTQHQMRYTVLVGDGDTKTFLALSNGNIYGGDCPIEKEECVNHVSKRLNTGLRNLKSSLSKKSIRIGGNAKGSLSDPKIGLLQSYYTRAVRGNNELVEEMSRAIWAAFFHSTDRHHDCPAGSDSWCWFQRDIAAGIAEPQLSTRKTSTFMNELVAEHVKGVYERLTDPSLLKRCLLGKAQNSNESLHSLIWARCPKHL</sequence>
<reference evidence="2 3" key="1">
    <citation type="journal article" date="2021" name="Elife">
        <title>Chloroplast acquisition without the gene transfer in kleptoplastic sea slugs, Plakobranchus ocellatus.</title>
        <authorList>
            <person name="Maeda T."/>
            <person name="Takahashi S."/>
            <person name="Yoshida T."/>
            <person name="Shimamura S."/>
            <person name="Takaki Y."/>
            <person name="Nagai Y."/>
            <person name="Toyoda A."/>
            <person name="Suzuki Y."/>
            <person name="Arimoto A."/>
            <person name="Ishii H."/>
            <person name="Satoh N."/>
            <person name="Nishiyama T."/>
            <person name="Hasebe M."/>
            <person name="Maruyama T."/>
            <person name="Minagawa J."/>
            <person name="Obokata J."/>
            <person name="Shigenobu S."/>
        </authorList>
    </citation>
    <scope>NUCLEOTIDE SEQUENCE [LARGE SCALE GENOMIC DNA]</scope>
</reference>
<accession>A0AAV4AAS6</accession>
<name>A0AAV4AAS6_9GAST</name>
<dbReference type="Pfam" id="PF20700">
    <property type="entry name" value="Mutator"/>
    <property type="match status" value="1"/>
</dbReference>
<comment type="caution">
    <text evidence="2">The sequence shown here is derived from an EMBL/GenBank/DDBJ whole genome shotgun (WGS) entry which is preliminary data.</text>
</comment>
<organism evidence="2 3">
    <name type="scientific">Plakobranchus ocellatus</name>
    <dbReference type="NCBI Taxonomy" id="259542"/>
    <lineage>
        <taxon>Eukaryota</taxon>
        <taxon>Metazoa</taxon>
        <taxon>Spiralia</taxon>
        <taxon>Lophotrochozoa</taxon>
        <taxon>Mollusca</taxon>
        <taxon>Gastropoda</taxon>
        <taxon>Heterobranchia</taxon>
        <taxon>Euthyneura</taxon>
        <taxon>Panpulmonata</taxon>
        <taxon>Sacoglossa</taxon>
        <taxon>Placobranchoidea</taxon>
        <taxon>Plakobranchidae</taxon>
        <taxon>Plakobranchus</taxon>
    </lineage>
</organism>
<evidence type="ECO:0000259" key="1">
    <source>
        <dbReference type="Pfam" id="PF20700"/>
    </source>
</evidence>
<dbReference type="AlphaFoldDB" id="A0AAV4AAS6"/>